<comment type="caution">
    <text evidence="2">The sequence shown here is derived from an EMBL/GenBank/DDBJ whole genome shotgun (WGS) entry which is preliminary data.</text>
</comment>
<dbReference type="InterPro" id="IPR011009">
    <property type="entry name" value="Kinase-like_dom_sf"/>
</dbReference>
<protein>
    <recommendedName>
        <fullName evidence="1">Protein kinase domain-containing protein</fullName>
    </recommendedName>
</protein>
<name>A0ABQ2JHP3_9DEIO</name>
<reference evidence="3" key="1">
    <citation type="journal article" date="2019" name="Int. J. Syst. Evol. Microbiol.">
        <title>The Global Catalogue of Microorganisms (GCM) 10K type strain sequencing project: providing services to taxonomists for standard genome sequencing and annotation.</title>
        <authorList>
            <consortium name="The Broad Institute Genomics Platform"/>
            <consortium name="The Broad Institute Genome Sequencing Center for Infectious Disease"/>
            <person name="Wu L."/>
            <person name="Ma J."/>
        </authorList>
    </citation>
    <scope>NUCLEOTIDE SEQUENCE [LARGE SCALE GENOMIC DNA]</scope>
    <source>
        <strain evidence="3">JCM 16918</strain>
    </source>
</reference>
<evidence type="ECO:0000313" key="3">
    <source>
        <dbReference type="Proteomes" id="UP000645517"/>
    </source>
</evidence>
<evidence type="ECO:0000259" key="1">
    <source>
        <dbReference type="PROSITE" id="PS50011"/>
    </source>
</evidence>
<dbReference type="PROSITE" id="PS50011">
    <property type="entry name" value="PROTEIN_KINASE_DOM"/>
    <property type="match status" value="1"/>
</dbReference>
<feature type="domain" description="Protein kinase" evidence="1">
    <location>
        <begin position="12"/>
        <end position="314"/>
    </location>
</feature>
<dbReference type="Gene3D" id="1.10.510.10">
    <property type="entry name" value="Transferase(Phosphotransferase) domain 1"/>
    <property type="match status" value="1"/>
</dbReference>
<dbReference type="InterPro" id="IPR000719">
    <property type="entry name" value="Prot_kinase_dom"/>
</dbReference>
<dbReference type="EMBL" id="BMOR01000028">
    <property type="protein sequence ID" value="GGN45650.1"/>
    <property type="molecule type" value="Genomic_DNA"/>
</dbReference>
<proteinExistence type="predicted"/>
<evidence type="ECO:0000313" key="2">
    <source>
        <dbReference type="EMBL" id="GGN45650.1"/>
    </source>
</evidence>
<keyword evidence="3" id="KW-1185">Reference proteome</keyword>
<dbReference type="SUPFAM" id="SSF56112">
    <property type="entry name" value="Protein kinase-like (PK-like)"/>
    <property type="match status" value="1"/>
</dbReference>
<accession>A0ABQ2JHP3</accession>
<sequence>MSKYQDRFGQPLVLDRLLGQGGEGRVFEVKGQPTIAAKLYASPISAQRQRKIQLMPDLATADLLKVCAWPISPIVNSAKAVVGFTMPLVVLKDARPIHDLTNLKYRLQHYPKADWRFLIYAARNLAAAFATIHRHGQVIGDANPNNIYVARNTTVLIIDTDSFQFNVGREQFLCGVGTTEYTAPELQGVGVGGVALSENHDNFALATYIFQLIVGMGHYPGASVPMPGSPDVADLGEAIRLHHFAWGPRGPALGLRPPPKTPQLDIVPPDMGAMFEQAFGPSARRPSAGDWVQALGRLLAELKACSLNAAHVYYGHRCPWCALEREQRVYFKPVGPGAGSTPSTPTAVHASDSIDTQRILQQIRSVPAPSTPPINPPHLEKPVKRQPLVRLAFALSGVASLVLGFTLFFTGPSWVLGCLGLGVGALLMSRSDGRGDPDVLQKISAIDRQIATLLATYDGGRAQSNFQAVLKELEDIHLRLMDRPKLLTWRQDEARRIYAQHLVERELQRHVLTPGLIPGVGEKRVLLLRQRGIRTALDVDHRIRHVPGIGAKYADELLTWRRALERSVNPVAQLPAPLLEATRRQVDEDLKALTDKLIQGPARLTQAAADAERTYQSTRAELNLLLSQRSELLSQL</sequence>
<gene>
    <name evidence="2" type="primary">yegI</name>
    <name evidence="2" type="ORF">GCM10010842_35410</name>
</gene>
<organism evidence="2 3">
    <name type="scientific">Deinococcus daejeonensis</name>
    <dbReference type="NCBI Taxonomy" id="1007098"/>
    <lineage>
        <taxon>Bacteria</taxon>
        <taxon>Thermotogati</taxon>
        <taxon>Deinococcota</taxon>
        <taxon>Deinococci</taxon>
        <taxon>Deinococcales</taxon>
        <taxon>Deinococcaceae</taxon>
        <taxon>Deinococcus</taxon>
    </lineage>
</organism>
<dbReference type="Proteomes" id="UP000645517">
    <property type="component" value="Unassembled WGS sequence"/>
</dbReference>